<evidence type="ECO:0000256" key="1">
    <source>
        <dbReference type="SAM" id="Phobius"/>
    </source>
</evidence>
<keyword evidence="1" id="KW-1133">Transmembrane helix</keyword>
<dbReference type="Proteomes" id="UP001218218">
    <property type="component" value="Unassembled WGS sequence"/>
</dbReference>
<keyword evidence="3" id="KW-1185">Reference proteome</keyword>
<comment type="caution">
    <text evidence="2">The sequence shown here is derived from an EMBL/GenBank/DDBJ whole genome shotgun (WGS) entry which is preliminary data.</text>
</comment>
<keyword evidence="1" id="KW-0472">Membrane</keyword>
<dbReference type="EMBL" id="JARIHO010000014">
    <property type="protein sequence ID" value="KAJ7350911.1"/>
    <property type="molecule type" value="Genomic_DNA"/>
</dbReference>
<gene>
    <name evidence="2" type="ORF">DFH08DRAFT_1078999</name>
</gene>
<accession>A0AAD7A7W2</accession>
<evidence type="ECO:0000313" key="3">
    <source>
        <dbReference type="Proteomes" id="UP001218218"/>
    </source>
</evidence>
<feature type="transmembrane region" description="Helical" evidence="1">
    <location>
        <begin position="20"/>
        <end position="40"/>
    </location>
</feature>
<organism evidence="2 3">
    <name type="scientific">Mycena albidolilacea</name>
    <dbReference type="NCBI Taxonomy" id="1033008"/>
    <lineage>
        <taxon>Eukaryota</taxon>
        <taxon>Fungi</taxon>
        <taxon>Dikarya</taxon>
        <taxon>Basidiomycota</taxon>
        <taxon>Agaricomycotina</taxon>
        <taxon>Agaricomycetes</taxon>
        <taxon>Agaricomycetidae</taxon>
        <taxon>Agaricales</taxon>
        <taxon>Marasmiineae</taxon>
        <taxon>Mycenaceae</taxon>
        <taxon>Mycena</taxon>
    </lineage>
</organism>
<name>A0AAD7A7W2_9AGAR</name>
<keyword evidence="1" id="KW-0812">Transmembrane</keyword>
<protein>
    <submittedName>
        <fullName evidence="2">Uncharacterized protein</fullName>
    </submittedName>
</protein>
<evidence type="ECO:0000313" key="2">
    <source>
        <dbReference type="EMBL" id="KAJ7350911.1"/>
    </source>
</evidence>
<sequence>MFLYQANLANTFSSPRIYCLHPLRCTALGFTLALAIFFAIHLSSPSTQVGQLGILMDQTEADIRRAMVHASRSYAFSSDFSRYYQSWATDQCNRVAKTASLIPSVVEQQDETVAAIETVDVEKNALRKV</sequence>
<proteinExistence type="predicted"/>
<dbReference type="AlphaFoldDB" id="A0AAD7A7W2"/>
<reference evidence="2" key="1">
    <citation type="submission" date="2023-03" db="EMBL/GenBank/DDBJ databases">
        <title>Massive genome expansion in bonnet fungi (Mycena s.s.) driven by repeated elements and novel gene families across ecological guilds.</title>
        <authorList>
            <consortium name="Lawrence Berkeley National Laboratory"/>
            <person name="Harder C.B."/>
            <person name="Miyauchi S."/>
            <person name="Viragh M."/>
            <person name="Kuo A."/>
            <person name="Thoen E."/>
            <person name="Andreopoulos B."/>
            <person name="Lu D."/>
            <person name="Skrede I."/>
            <person name="Drula E."/>
            <person name="Henrissat B."/>
            <person name="Morin E."/>
            <person name="Kohler A."/>
            <person name="Barry K."/>
            <person name="LaButti K."/>
            <person name="Morin E."/>
            <person name="Salamov A."/>
            <person name="Lipzen A."/>
            <person name="Mereny Z."/>
            <person name="Hegedus B."/>
            <person name="Baldrian P."/>
            <person name="Stursova M."/>
            <person name="Weitz H."/>
            <person name="Taylor A."/>
            <person name="Grigoriev I.V."/>
            <person name="Nagy L.G."/>
            <person name="Martin F."/>
            <person name="Kauserud H."/>
        </authorList>
    </citation>
    <scope>NUCLEOTIDE SEQUENCE</scope>
    <source>
        <strain evidence="2">CBHHK002</strain>
    </source>
</reference>